<dbReference type="InterPro" id="IPR052054">
    <property type="entry name" value="Oxidative_DNA_repair_enzyme"/>
</dbReference>
<organism evidence="11">
    <name type="scientific">uncultured Anaerotruncus sp</name>
    <dbReference type="NCBI Taxonomy" id="905011"/>
    <lineage>
        <taxon>Bacteria</taxon>
        <taxon>Bacillati</taxon>
        <taxon>Bacillota</taxon>
        <taxon>Clostridia</taxon>
        <taxon>Eubacteriales</taxon>
        <taxon>Oscillospiraceae</taxon>
        <taxon>Anaerotruncus</taxon>
        <taxon>environmental samples</taxon>
    </lineage>
</organism>
<evidence type="ECO:0000256" key="4">
    <source>
        <dbReference type="ARBA" id="ARBA00022801"/>
    </source>
</evidence>
<evidence type="ECO:0000256" key="2">
    <source>
        <dbReference type="ARBA" id="ARBA00012720"/>
    </source>
</evidence>
<dbReference type="GO" id="GO:0006289">
    <property type="term" value="P:nucleotide-excision repair"/>
    <property type="evidence" value="ECO:0007669"/>
    <property type="project" value="InterPro"/>
</dbReference>
<keyword evidence="3" id="KW-0227">DNA damage</keyword>
<dbReference type="SMART" id="SM00478">
    <property type="entry name" value="ENDO3c"/>
    <property type="match status" value="1"/>
</dbReference>
<dbReference type="PANTHER" id="PTHR10242">
    <property type="entry name" value="8-OXOGUANINE DNA GLYCOSYLASE"/>
    <property type="match status" value="1"/>
</dbReference>
<dbReference type="Gene3D" id="3.30.310.260">
    <property type="match status" value="1"/>
</dbReference>
<dbReference type="SUPFAM" id="SSF55945">
    <property type="entry name" value="TATA-box binding protein-like"/>
    <property type="match status" value="1"/>
</dbReference>
<dbReference type="GO" id="GO:0003684">
    <property type="term" value="F:damaged DNA binding"/>
    <property type="evidence" value="ECO:0007669"/>
    <property type="project" value="InterPro"/>
</dbReference>
<keyword evidence="5" id="KW-0234">DNA repair</keyword>
<accession>A0A1C6IFC4</accession>
<dbReference type="Pfam" id="PF07934">
    <property type="entry name" value="OGG_N"/>
    <property type="match status" value="1"/>
</dbReference>
<dbReference type="SUPFAM" id="SSF48150">
    <property type="entry name" value="DNA-glycosylase"/>
    <property type="match status" value="1"/>
</dbReference>
<dbReference type="InterPro" id="IPR003265">
    <property type="entry name" value="HhH-GPD_domain"/>
</dbReference>
<dbReference type="EC" id="4.2.99.18" evidence="2"/>
<evidence type="ECO:0000256" key="9">
    <source>
        <dbReference type="ARBA" id="ARBA00044632"/>
    </source>
</evidence>
<evidence type="ECO:0000256" key="8">
    <source>
        <dbReference type="ARBA" id="ARBA00023295"/>
    </source>
</evidence>
<evidence type="ECO:0000256" key="7">
    <source>
        <dbReference type="ARBA" id="ARBA00023268"/>
    </source>
</evidence>
<dbReference type="CDD" id="cd00056">
    <property type="entry name" value="ENDO3c"/>
    <property type="match status" value="1"/>
</dbReference>
<evidence type="ECO:0000259" key="10">
    <source>
        <dbReference type="SMART" id="SM00478"/>
    </source>
</evidence>
<evidence type="ECO:0000256" key="1">
    <source>
        <dbReference type="ARBA" id="ARBA00010679"/>
    </source>
</evidence>
<comment type="catalytic activity">
    <reaction evidence="9">
        <text>2'-deoxyribonucleotide-(2'-deoxyribose 5'-phosphate)-2'-deoxyribonucleotide-DNA = a 3'-end 2'-deoxyribonucleotide-(2,3-dehydro-2,3-deoxyribose 5'-phosphate)-DNA + a 5'-end 5'-phospho-2'-deoxyribonucleoside-DNA + H(+)</text>
        <dbReference type="Rhea" id="RHEA:66592"/>
        <dbReference type="Rhea" id="RHEA-COMP:13180"/>
        <dbReference type="Rhea" id="RHEA-COMP:16897"/>
        <dbReference type="Rhea" id="RHEA-COMP:17067"/>
        <dbReference type="ChEBI" id="CHEBI:15378"/>
        <dbReference type="ChEBI" id="CHEBI:136412"/>
        <dbReference type="ChEBI" id="CHEBI:157695"/>
        <dbReference type="ChEBI" id="CHEBI:167181"/>
        <dbReference type="EC" id="4.2.99.18"/>
    </reaction>
</comment>
<feature type="domain" description="HhH-GPD" evidence="10">
    <location>
        <begin position="136"/>
        <end position="291"/>
    </location>
</feature>
<proteinExistence type="inferred from homology"/>
<dbReference type="InterPro" id="IPR012904">
    <property type="entry name" value="OGG_N"/>
</dbReference>
<sequence>MVPVIQAARSPGLSTRLQGDTYIIENTRDAAPPFSLPLTLDCGQAFRFGQDHLGRWYGVAGDVLLCAQTVKERVEFYGVSADTAAFIDHYFDLSCDYAPLKELFCRRRPLRLAVEQFPGIRVLRQNAFEALCTFILSQNNNIVRIKGLVQRLCQLTGQPFCSPLYPGRTFYRFPAPADLAGLEVSDLAPVRAGFRAKYLLDAARRVHAGQVDLERCRTLPIDEARQHLMQIYGVGPKVADCALLYGLYRTECVPMDVWMKRVMKELLPGGFPRYMRPYAGIAQQFLFHYARQNAALFKEKEPAAPAKDSLSIGG</sequence>
<dbReference type="GO" id="GO:0008534">
    <property type="term" value="F:oxidized purine nucleobase lesion DNA N-glycosylase activity"/>
    <property type="evidence" value="ECO:0007669"/>
    <property type="project" value="InterPro"/>
</dbReference>
<dbReference type="Gene3D" id="1.10.1670.10">
    <property type="entry name" value="Helix-hairpin-Helix base-excision DNA repair enzymes (C-terminal)"/>
    <property type="match status" value="1"/>
</dbReference>
<name>A0A1C6IFC4_9FIRM</name>
<gene>
    <name evidence="11" type="primary">alkA_1</name>
    <name evidence="11" type="ORF">SAMEA3545359_01424</name>
</gene>
<reference evidence="11" key="1">
    <citation type="submission" date="2015-09" db="EMBL/GenBank/DDBJ databases">
        <authorList>
            <consortium name="Pathogen Informatics"/>
        </authorList>
    </citation>
    <scope>NUCLEOTIDE SEQUENCE</scope>
    <source>
        <strain evidence="11">2789STDY5834896</strain>
    </source>
</reference>
<keyword evidence="4 11" id="KW-0378">Hydrolase</keyword>
<keyword evidence="8 11" id="KW-0326">Glycosidase</keyword>
<protein>
    <recommendedName>
        <fullName evidence="2">DNA-(apurinic or apyrimidinic site) lyase</fullName>
        <ecNumber evidence="2">4.2.99.18</ecNumber>
    </recommendedName>
</protein>
<keyword evidence="6" id="KW-0456">Lyase</keyword>
<comment type="similarity">
    <text evidence="1">Belongs to the type-1 OGG1 family.</text>
</comment>
<dbReference type="InterPro" id="IPR011257">
    <property type="entry name" value="DNA_glycosylase"/>
</dbReference>
<evidence type="ECO:0000313" key="11">
    <source>
        <dbReference type="EMBL" id="SCJ68561.1"/>
    </source>
</evidence>
<dbReference type="EMBL" id="FMHG01000001">
    <property type="protein sequence ID" value="SCJ68561.1"/>
    <property type="molecule type" value="Genomic_DNA"/>
</dbReference>
<dbReference type="Gene3D" id="1.10.340.30">
    <property type="entry name" value="Hypothetical protein, domain 2"/>
    <property type="match status" value="1"/>
</dbReference>
<dbReference type="GO" id="GO:0006284">
    <property type="term" value="P:base-excision repair"/>
    <property type="evidence" value="ECO:0007669"/>
    <property type="project" value="InterPro"/>
</dbReference>
<evidence type="ECO:0000256" key="5">
    <source>
        <dbReference type="ARBA" id="ARBA00023204"/>
    </source>
</evidence>
<evidence type="ECO:0000256" key="3">
    <source>
        <dbReference type="ARBA" id="ARBA00022763"/>
    </source>
</evidence>
<evidence type="ECO:0000256" key="6">
    <source>
        <dbReference type="ARBA" id="ARBA00023239"/>
    </source>
</evidence>
<keyword evidence="7" id="KW-0511">Multifunctional enzyme</keyword>
<dbReference type="PANTHER" id="PTHR10242:SF2">
    <property type="entry name" value="N-GLYCOSYLASE_DNA LYASE"/>
    <property type="match status" value="1"/>
</dbReference>
<dbReference type="InterPro" id="IPR023170">
    <property type="entry name" value="HhH_base_excis_C"/>
</dbReference>
<dbReference type="GO" id="GO:0140078">
    <property type="term" value="F:class I DNA-(apurinic or apyrimidinic site) endonuclease activity"/>
    <property type="evidence" value="ECO:0007669"/>
    <property type="project" value="UniProtKB-EC"/>
</dbReference>
<dbReference type="Pfam" id="PF00730">
    <property type="entry name" value="HhH-GPD"/>
    <property type="match status" value="1"/>
</dbReference>
<dbReference type="AlphaFoldDB" id="A0A1C6IFC4"/>